<feature type="region of interest" description="Disordered" evidence="1">
    <location>
        <begin position="79"/>
        <end position="111"/>
    </location>
</feature>
<dbReference type="KEGG" id="sapo:SAPIO_CDS3052"/>
<dbReference type="GeneID" id="27722124"/>
<evidence type="ECO:0000256" key="1">
    <source>
        <dbReference type="SAM" id="MobiDB-lite"/>
    </source>
</evidence>
<gene>
    <name evidence="2" type="ORF">SAPIO_CDS3052</name>
</gene>
<dbReference type="EMBL" id="JOWA01000088">
    <property type="protein sequence ID" value="KEZ44133.1"/>
    <property type="molecule type" value="Genomic_DNA"/>
</dbReference>
<dbReference type="RefSeq" id="XP_016643932.1">
    <property type="nucleotide sequence ID" value="XM_016785926.1"/>
</dbReference>
<organism evidence="2 3">
    <name type="scientific">Pseudallescheria apiosperma</name>
    <name type="common">Scedosporium apiospermum</name>
    <dbReference type="NCBI Taxonomy" id="563466"/>
    <lineage>
        <taxon>Eukaryota</taxon>
        <taxon>Fungi</taxon>
        <taxon>Dikarya</taxon>
        <taxon>Ascomycota</taxon>
        <taxon>Pezizomycotina</taxon>
        <taxon>Sordariomycetes</taxon>
        <taxon>Hypocreomycetidae</taxon>
        <taxon>Microascales</taxon>
        <taxon>Microascaceae</taxon>
        <taxon>Scedosporium</taxon>
    </lineage>
</organism>
<dbReference type="HOGENOM" id="CLU_1687690_0_0_1"/>
<dbReference type="AlphaFoldDB" id="A0A084G9X1"/>
<dbReference type="Proteomes" id="UP000028545">
    <property type="component" value="Unassembled WGS sequence"/>
</dbReference>
<evidence type="ECO:0000313" key="2">
    <source>
        <dbReference type="EMBL" id="KEZ44133.1"/>
    </source>
</evidence>
<comment type="caution">
    <text evidence="2">The sequence shown here is derived from an EMBL/GenBank/DDBJ whole genome shotgun (WGS) entry which is preliminary data.</text>
</comment>
<proteinExistence type="predicted"/>
<keyword evidence="3" id="KW-1185">Reference proteome</keyword>
<evidence type="ECO:0000313" key="3">
    <source>
        <dbReference type="Proteomes" id="UP000028545"/>
    </source>
</evidence>
<accession>A0A084G9X1</accession>
<feature type="region of interest" description="Disordered" evidence="1">
    <location>
        <begin position="123"/>
        <end position="156"/>
    </location>
</feature>
<sequence>MSKRGKTVQQLPLETACIELQRAVYEISHNSRKRLGENLQKFVALQGILEAELQLCMMTVQINSLDYVRNNVIALNSVASSSQKQAEEMRQPDEESVNVSHGTEGLRPKPHVEVAPEEMLGNFWAKNSHLSQEQERSTEGAGSRDGVSESGDEIVP</sequence>
<name>A0A084G9X1_PSEDA</name>
<reference evidence="2 3" key="1">
    <citation type="journal article" date="2014" name="Genome Announc.">
        <title>Draft genome sequence of the pathogenic fungus Scedosporium apiospermum.</title>
        <authorList>
            <person name="Vandeputte P."/>
            <person name="Ghamrawi S."/>
            <person name="Rechenmann M."/>
            <person name="Iltis A."/>
            <person name="Giraud S."/>
            <person name="Fleury M."/>
            <person name="Thornton C."/>
            <person name="Delhaes L."/>
            <person name="Meyer W."/>
            <person name="Papon N."/>
            <person name="Bouchara J.P."/>
        </authorList>
    </citation>
    <scope>NUCLEOTIDE SEQUENCE [LARGE SCALE GENOMIC DNA]</scope>
    <source>
        <strain evidence="2 3">IHEM 14462</strain>
    </source>
</reference>
<dbReference type="VEuPathDB" id="FungiDB:SAPIO_CDS3052"/>
<protein>
    <submittedName>
        <fullName evidence="2">Uncharacterized protein</fullName>
    </submittedName>
</protein>